<dbReference type="Gene3D" id="3.30.70.100">
    <property type="match status" value="2"/>
</dbReference>
<evidence type="ECO:0000259" key="2">
    <source>
        <dbReference type="Pfam" id="PF07978"/>
    </source>
</evidence>
<feature type="domain" description="NIPSNAP" evidence="2">
    <location>
        <begin position="158"/>
        <end position="261"/>
    </location>
</feature>
<keyword evidence="1" id="KW-0732">Signal</keyword>
<proteinExistence type="predicted"/>
<dbReference type="Proteomes" id="UP000628448">
    <property type="component" value="Unassembled WGS sequence"/>
</dbReference>
<feature type="chain" id="PRO_5037507356" evidence="1">
    <location>
        <begin position="25"/>
        <end position="263"/>
    </location>
</feature>
<sequence length="263" mass="30206">MKKICCFATVLLCMSFVVCNSASAQKNPDREYYKIVIYHYKTADQEKQLDQYLENALLPALHRQKVADVGVFKPLANDTAADKQLYMFMPFKSLKDMAGVDADVKNDKSYQAAGTSYINAVYDNPPYTRLETIIIYAFSMAPKMQLPQLKAAANERVYELRSYESATEKIFANKVHMFNEGGEVPLFKRLNFNAVFYGEVVAGSKMPNLMYMTTFENMADRDAHWKSFGEDAEWKQLSAKPEYQKNVQHIDIIFLRPTTYSDF</sequence>
<organism evidence="3 4">
    <name type="scientific">Panacibacter microcysteis</name>
    <dbReference type="NCBI Taxonomy" id="2793269"/>
    <lineage>
        <taxon>Bacteria</taxon>
        <taxon>Pseudomonadati</taxon>
        <taxon>Bacteroidota</taxon>
        <taxon>Chitinophagia</taxon>
        <taxon>Chitinophagales</taxon>
        <taxon>Chitinophagaceae</taxon>
        <taxon>Panacibacter</taxon>
    </lineage>
</organism>
<evidence type="ECO:0000313" key="4">
    <source>
        <dbReference type="Proteomes" id="UP000628448"/>
    </source>
</evidence>
<accession>A0A931H0E7</accession>
<evidence type="ECO:0000256" key="1">
    <source>
        <dbReference type="SAM" id="SignalP"/>
    </source>
</evidence>
<dbReference type="InterPro" id="IPR012577">
    <property type="entry name" value="NIPSNAP"/>
</dbReference>
<dbReference type="EMBL" id="JADWYR010000003">
    <property type="protein sequence ID" value="MBG9378703.1"/>
    <property type="molecule type" value="Genomic_DNA"/>
</dbReference>
<feature type="signal peptide" evidence="1">
    <location>
        <begin position="1"/>
        <end position="24"/>
    </location>
</feature>
<gene>
    <name evidence="3" type="ORF">I5907_20900</name>
</gene>
<dbReference type="RefSeq" id="WP_196992797.1">
    <property type="nucleotide sequence ID" value="NZ_JADWYR010000003.1"/>
</dbReference>
<protein>
    <submittedName>
        <fullName evidence="3">NIPSNAP family protein</fullName>
    </submittedName>
</protein>
<name>A0A931H0E7_9BACT</name>
<dbReference type="AlphaFoldDB" id="A0A931H0E7"/>
<keyword evidence="4" id="KW-1185">Reference proteome</keyword>
<dbReference type="InterPro" id="IPR011008">
    <property type="entry name" value="Dimeric_a/b-barrel"/>
</dbReference>
<evidence type="ECO:0000313" key="3">
    <source>
        <dbReference type="EMBL" id="MBG9378703.1"/>
    </source>
</evidence>
<dbReference type="Pfam" id="PF07978">
    <property type="entry name" value="NIPSNAP"/>
    <property type="match status" value="1"/>
</dbReference>
<comment type="caution">
    <text evidence="3">The sequence shown here is derived from an EMBL/GenBank/DDBJ whole genome shotgun (WGS) entry which is preliminary data.</text>
</comment>
<dbReference type="SUPFAM" id="SSF54909">
    <property type="entry name" value="Dimeric alpha+beta barrel"/>
    <property type="match status" value="1"/>
</dbReference>
<reference evidence="3" key="1">
    <citation type="submission" date="2020-11" db="EMBL/GenBank/DDBJ databases">
        <title>Bacterial whole genome sequence for Panacibacter sp. DH6.</title>
        <authorList>
            <person name="Le V."/>
            <person name="Ko S."/>
            <person name="Ahn C.-Y."/>
            <person name="Oh H.-M."/>
        </authorList>
    </citation>
    <scope>NUCLEOTIDE SEQUENCE</scope>
    <source>
        <strain evidence="3">DH6</strain>
    </source>
</reference>